<dbReference type="GO" id="GO:0005096">
    <property type="term" value="F:GTPase activator activity"/>
    <property type="evidence" value="ECO:0007669"/>
    <property type="project" value="UniProtKB-KW"/>
</dbReference>
<sequence>MTAPLSTLADDISSREIHHSDRPATHHYSHQSDATRPTSRRQSSTEDKTATLQHHCYRCAKSCIRTDRSLIQALDRIYHYRCFVCEDCHQPVTDKFYAADPDEVGDDRVIVCEIHYYVRRGLLCKQCEKPLRAGAPAETVGRFKYHEQCIKCPGCLLALHAPPSPVSQSQHHHHHFYQRRHNSHPTNGTAMTPSAVDLINKTKDKESTTSWVHHDGRSYCRYHYSLLRGTECAGCNQAIMSQPVDDMQQDGKRWHHECYMIQKYWNVRLATQDQEQHDFGLMSPDQLYQVQEAMERKRKQVWAEMGVFEDSLATCISDMALHISASAYQDGVQMASQFAWHLKVLFQAHKSVHDIYSLRNKSTAECDALSRTICDHVIQFFDFLDPTYPIKREAGFSKEVLAFVTHLAYSLKSLLRVGLSESLWLEQHGVKDAIFTFLDVFLQVKESRVCISKRYWFKEAPFPPFIPSSNADTCRHCHSLIQHACYRHGSSRWHIDCVHCDACKMKVEPKNARLGQLSPSSVLTSRAQQANTTVEEAKDPVILLCDRCLVNHKKRRSYSMQQTPLIYVTQLEQCLHLLRVALARTQLHQQQQAPKYENRKSAGETRVPHKIDTINKEPITRPQQPSPTQRNRMTTTVSDTTSELLRNVKRTRSSQLGKADFSSSPANIRRTITLHADSNITNNENVHHSTPLEQRGSKISTIRRAFSAGRRREKASLTNIFGGSTAHIAPNNRQSAPSSDSATRGKIQAEWRSQDQPQRQHAQAIASSTTLSELTATQDFIVRHIAVLEIEAYVKPQFELEDLIALVENKKASLWGKLKVHIRGGGFKSPSPPVSHLMSPSSYNASSSSDDDASSDHISQKTFGMPLTVLAAREKAERLRNAPMTPPPARAFALASVAAQQPEMMPSFSENTLVPSFVQNCILALLQSDVSVEGIFRKNGNIRELREMCEAINRLEGTDQQEAYLESLMKESPIQLAALLKRYLRDLPEPLLTFKLYKLFLTSIGMETEAKTKRVLHLACCMLPKPNRDVMHLLCLFLNWVASFKDKNRMDIQNLALIFTPTILYAPPSKDLPTARAQQQSSAQDEIQVITLLIRHQAEFCKIPAEIVPLLQDTKLTKSLCQQGAEATSTKDFLRTYTHMIKVKPSLSTQSAVVLPSSYDDTGLPIPPKSAIPAMRSQGDDLATANNKRNNRRSWIPGKR</sequence>
<evidence type="ECO:0000256" key="2">
    <source>
        <dbReference type="ARBA" id="ARBA00022723"/>
    </source>
</evidence>
<proteinExistence type="predicted"/>
<dbReference type="Gene3D" id="1.10.555.10">
    <property type="entry name" value="Rho GTPase activation protein"/>
    <property type="match status" value="1"/>
</dbReference>
<dbReference type="SMART" id="SM00324">
    <property type="entry name" value="RhoGAP"/>
    <property type="match status" value="1"/>
</dbReference>
<dbReference type="GO" id="GO:0046872">
    <property type="term" value="F:metal ion binding"/>
    <property type="evidence" value="ECO:0007669"/>
    <property type="project" value="UniProtKB-KW"/>
</dbReference>
<dbReference type="OrthoDB" id="20689at2759"/>
<dbReference type="PANTHER" id="PTHR23176:SF129">
    <property type="entry name" value="RHO GTPASE ACTIVATING PROTEIN AT 16F, ISOFORM E-RELATED"/>
    <property type="match status" value="1"/>
</dbReference>
<reference evidence="8 9" key="1">
    <citation type="submission" date="2016-07" db="EMBL/GenBank/DDBJ databases">
        <title>Pervasive Adenine N6-methylation of Active Genes in Fungi.</title>
        <authorList>
            <consortium name="DOE Joint Genome Institute"/>
            <person name="Mondo S.J."/>
            <person name="Dannebaum R.O."/>
            <person name="Kuo R.C."/>
            <person name="Labutti K."/>
            <person name="Haridas S."/>
            <person name="Kuo A."/>
            <person name="Salamov A."/>
            <person name="Ahrendt S.R."/>
            <person name="Lipzen A."/>
            <person name="Sullivan W."/>
            <person name="Andreopoulos W.B."/>
            <person name="Clum A."/>
            <person name="Lindquist E."/>
            <person name="Daum C."/>
            <person name="Ramamoorthy G.K."/>
            <person name="Gryganskyi A."/>
            <person name="Culley D."/>
            <person name="Magnuson J.K."/>
            <person name="James T.Y."/>
            <person name="O'Malley M.A."/>
            <person name="Stajich J.E."/>
            <person name="Spatafora J.W."/>
            <person name="Visel A."/>
            <person name="Grigoriev I.V."/>
        </authorList>
    </citation>
    <scope>NUCLEOTIDE SEQUENCE [LARGE SCALE GENOMIC DNA]</scope>
    <source>
        <strain evidence="8 9">NRRL 2496</strain>
    </source>
</reference>
<evidence type="ECO:0000256" key="1">
    <source>
        <dbReference type="ARBA" id="ARBA00022468"/>
    </source>
</evidence>
<feature type="region of interest" description="Disordered" evidence="5">
    <location>
        <begin position="169"/>
        <end position="188"/>
    </location>
</feature>
<feature type="region of interest" description="Disordered" evidence="5">
    <location>
        <begin position="588"/>
        <end position="639"/>
    </location>
</feature>
<dbReference type="PROSITE" id="PS50023">
    <property type="entry name" value="LIM_DOMAIN_2"/>
    <property type="match status" value="1"/>
</dbReference>
<evidence type="ECO:0000313" key="9">
    <source>
        <dbReference type="Proteomes" id="UP000242180"/>
    </source>
</evidence>
<dbReference type="PANTHER" id="PTHR23176">
    <property type="entry name" value="RHO/RAC/CDC GTPASE-ACTIVATING PROTEIN"/>
    <property type="match status" value="1"/>
</dbReference>
<keyword evidence="2 4" id="KW-0479">Metal-binding</keyword>
<dbReference type="GO" id="GO:0007165">
    <property type="term" value="P:signal transduction"/>
    <property type="evidence" value="ECO:0007669"/>
    <property type="project" value="InterPro"/>
</dbReference>
<dbReference type="AlphaFoldDB" id="A0A1X2H547"/>
<feature type="domain" description="LIM zinc-binding" evidence="6">
    <location>
        <begin position="54"/>
        <end position="122"/>
    </location>
</feature>
<dbReference type="SMART" id="SM00132">
    <property type="entry name" value="LIM"/>
    <property type="match status" value="2"/>
</dbReference>
<feature type="region of interest" description="Disordered" evidence="5">
    <location>
        <begin position="1177"/>
        <end position="1200"/>
    </location>
</feature>
<keyword evidence="3 4" id="KW-0862">Zinc</keyword>
<keyword evidence="1" id="KW-0343">GTPase activation</keyword>
<evidence type="ECO:0008006" key="10">
    <source>
        <dbReference type="Google" id="ProtNLM"/>
    </source>
</evidence>
<dbReference type="SUPFAM" id="SSF48350">
    <property type="entry name" value="GTPase activation domain, GAP"/>
    <property type="match status" value="1"/>
</dbReference>
<protein>
    <recommendedName>
        <fullName evidence="10">RhoGAP-domain-containing protein</fullName>
    </recommendedName>
</protein>
<dbReference type="PROSITE" id="PS00478">
    <property type="entry name" value="LIM_DOMAIN_1"/>
    <property type="match status" value="2"/>
</dbReference>
<feature type="compositionally biased region" description="Polar residues" evidence="5">
    <location>
        <begin position="621"/>
        <end position="639"/>
    </location>
</feature>
<dbReference type="InParanoid" id="A0A1X2H547"/>
<comment type="caution">
    <text evidence="8">The sequence shown here is derived from an EMBL/GenBank/DDBJ whole genome shotgun (WGS) entry which is preliminary data.</text>
</comment>
<dbReference type="InterPro" id="IPR050729">
    <property type="entry name" value="Rho-GAP"/>
</dbReference>
<dbReference type="InterPro" id="IPR000198">
    <property type="entry name" value="RhoGAP_dom"/>
</dbReference>
<feature type="domain" description="Rho-GAP" evidence="7">
    <location>
        <begin position="892"/>
        <end position="1101"/>
    </location>
</feature>
<dbReference type="Gene3D" id="2.10.110.10">
    <property type="entry name" value="Cysteine Rich Protein"/>
    <property type="match status" value="4"/>
</dbReference>
<dbReference type="PROSITE" id="PS50238">
    <property type="entry name" value="RHOGAP"/>
    <property type="match status" value="1"/>
</dbReference>
<dbReference type="EMBL" id="MCGN01000009">
    <property type="protein sequence ID" value="ORY93100.1"/>
    <property type="molecule type" value="Genomic_DNA"/>
</dbReference>
<feature type="compositionally biased region" description="Basic and acidic residues" evidence="5">
    <location>
        <begin position="12"/>
        <end position="24"/>
    </location>
</feature>
<dbReference type="InterPro" id="IPR008936">
    <property type="entry name" value="Rho_GTPase_activation_prot"/>
</dbReference>
<accession>A0A1X2H547</accession>
<keyword evidence="4" id="KW-0440">LIM domain</keyword>
<organism evidence="8 9">
    <name type="scientific">Syncephalastrum racemosum</name>
    <name type="common">Filamentous fungus</name>
    <dbReference type="NCBI Taxonomy" id="13706"/>
    <lineage>
        <taxon>Eukaryota</taxon>
        <taxon>Fungi</taxon>
        <taxon>Fungi incertae sedis</taxon>
        <taxon>Mucoromycota</taxon>
        <taxon>Mucoromycotina</taxon>
        <taxon>Mucoromycetes</taxon>
        <taxon>Mucorales</taxon>
        <taxon>Syncephalastraceae</taxon>
        <taxon>Syncephalastrum</taxon>
    </lineage>
</organism>
<dbReference type="InterPro" id="IPR001781">
    <property type="entry name" value="Znf_LIM"/>
</dbReference>
<evidence type="ECO:0000313" key="8">
    <source>
        <dbReference type="EMBL" id="ORY93100.1"/>
    </source>
</evidence>
<evidence type="ECO:0000256" key="5">
    <source>
        <dbReference type="SAM" id="MobiDB-lite"/>
    </source>
</evidence>
<feature type="region of interest" description="Disordered" evidence="5">
    <location>
        <begin position="829"/>
        <end position="859"/>
    </location>
</feature>
<feature type="region of interest" description="Disordered" evidence="5">
    <location>
        <begin position="1"/>
        <end position="47"/>
    </location>
</feature>
<feature type="compositionally biased region" description="Basic and acidic residues" evidence="5">
    <location>
        <begin position="596"/>
        <end position="619"/>
    </location>
</feature>
<dbReference type="GO" id="GO:0005737">
    <property type="term" value="C:cytoplasm"/>
    <property type="evidence" value="ECO:0007669"/>
    <property type="project" value="TreeGrafter"/>
</dbReference>
<dbReference type="Pfam" id="PF00412">
    <property type="entry name" value="LIM"/>
    <property type="match status" value="1"/>
</dbReference>
<dbReference type="Proteomes" id="UP000242180">
    <property type="component" value="Unassembled WGS sequence"/>
</dbReference>
<gene>
    <name evidence="8" type="ORF">BCR43DRAFT_496321</name>
</gene>
<feature type="compositionally biased region" description="Polar residues" evidence="5">
    <location>
        <begin position="731"/>
        <end position="742"/>
    </location>
</feature>
<evidence type="ECO:0000259" key="7">
    <source>
        <dbReference type="PROSITE" id="PS50238"/>
    </source>
</evidence>
<feature type="compositionally biased region" description="Polar residues" evidence="5">
    <location>
        <begin position="31"/>
        <end position="42"/>
    </location>
</feature>
<feature type="region of interest" description="Disordered" evidence="5">
    <location>
        <begin position="679"/>
        <end position="759"/>
    </location>
</feature>
<dbReference type="SUPFAM" id="SSF57716">
    <property type="entry name" value="Glucocorticoid receptor-like (DNA-binding domain)"/>
    <property type="match status" value="1"/>
</dbReference>
<name>A0A1X2H547_SYNRA</name>
<keyword evidence="9" id="KW-1185">Reference proteome</keyword>
<evidence type="ECO:0000259" key="6">
    <source>
        <dbReference type="PROSITE" id="PS50023"/>
    </source>
</evidence>
<dbReference type="STRING" id="13706.A0A1X2H547"/>
<evidence type="ECO:0000256" key="4">
    <source>
        <dbReference type="PROSITE-ProRule" id="PRU00125"/>
    </source>
</evidence>
<evidence type="ECO:0000256" key="3">
    <source>
        <dbReference type="ARBA" id="ARBA00022833"/>
    </source>
</evidence>
<feature type="compositionally biased region" description="Basic residues" evidence="5">
    <location>
        <begin position="170"/>
        <end position="183"/>
    </location>
</feature>
<dbReference type="Pfam" id="PF00620">
    <property type="entry name" value="RhoGAP"/>
    <property type="match status" value="1"/>
</dbReference>
<feature type="compositionally biased region" description="Low complexity" evidence="5">
    <location>
        <begin position="839"/>
        <end position="848"/>
    </location>
</feature>